<evidence type="ECO:0000313" key="4">
    <source>
        <dbReference type="Proteomes" id="UP001476247"/>
    </source>
</evidence>
<keyword evidence="2" id="KW-1133">Transmembrane helix</keyword>
<name>A0ABP9XKC3_9FUNG</name>
<keyword evidence="2" id="KW-0472">Membrane</keyword>
<feature type="transmembrane region" description="Helical" evidence="2">
    <location>
        <begin position="15"/>
        <end position="37"/>
    </location>
</feature>
<comment type="caution">
    <text evidence="3">The sequence shown here is derived from an EMBL/GenBank/DDBJ whole genome shotgun (WGS) entry which is preliminary data.</text>
</comment>
<feature type="compositionally biased region" description="Basic and acidic residues" evidence="1">
    <location>
        <begin position="132"/>
        <end position="145"/>
    </location>
</feature>
<reference evidence="3 4" key="1">
    <citation type="submission" date="2024-04" db="EMBL/GenBank/DDBJ databases">
        <title>genome sequences of Mucor flavus KT1a and Helicostylum pulchrum KT1b strains isolation_sourced from the surface of a dry-aged beef.</title>
        <authorList>
            <person name="Toyotome T."/>
            <person name="Hosono M."/>
            <person name="Torimaru M."/>
            <person name="Fukuda K."/>
            <person name="Mikami N."/>
        </authorList>
    </citation>
    <scope>NUCLEOTIDE SEQUENCE [LARGE SCALE GENOMIC DNA]</scope>
    <source>
        <strain evidence="3 4">KT1b</strain>
    </source>
</reference>
<accession>A0ABP9XKC3</accession>
<organism evidence="3 4">
    <name type="scientific">Helicostylum pulchrum</name>
    <dbReference type="NCBI Taxonomy" id="562976"/>
    <lineage>
        <taxon>Eukaryota</taxon>
        <taxon>Fungi</taxon>
        <taxon>Fungi incertae sedis</taxon>
        <taxon>Mucoromycota</taxon>
        <taxon>Mucoromycotina</taxon>
        <taxon>Mucoromycetes</taxon>
        <taxon>Mucorales</taxon>
        <taxon>Mucorineae</taxon>
        <taxon>Mucoraceae</taxon>
        <taxon>Helicostylum</taxon>
    </lineage>
</organism>
<protein>
    <submittedName>
        <fullName evidence="3">Uncharacterized protein</fullName>
    </submittedName>
</protein>
<keyword evidence="2" id="KW-0812">Transmembrane</keyword>
<feature type="compositionally biased region" description="Polar residues" evidence="1">
    <location>
        <begin position="146"/>
        <end position="169"/>
    </location>
</feature>
<feature type="compositionally biased region" description="Polar residues" evidence="1">
    <location>
        <begin position="180"/>
        <end position="205"/>
    </location>
</feature>
<gene>
    <name evidence="3" type="ORF">HPULCUR_000595</name>
</gene>
<evidence type="ECO:0000256" key="1">
    <source>
        <dbReference type="SAM" id="MobiDB-lite"/>
    </source>
</evidence>
<feature type="compositionally biased region" description="Low complexity" evidence="1">
    <location>
        <begin position="206"/>
        <end position="219"/>
    </location>
</feature>
<feature type="compositionally biased region" description="Low complexity" evidence="1">
    <location>
        <begin position="170"/>
        <end position="179"/>
    </location>
</feature>
<evidence type="ECO:0000313" key="3">
    <source>
        <dbReference type="EMBL" id="GAA5795240.1"/>
    </source>
</evidence>
<keyword evidence="4" id="KW-1185">Reference proteome</keyword>
<dbReference type="Proteomes" id="UP001476247">
    <property type="component" value="Unassembled WGS sequence"/>
</dbReference>
<sequence length="249" mass="27918">MEKSLYTDKQHPNRIIVSLALVQSEIFWLCSVLFCIFRESGLLKKLSAAELKKSSQRPRAHSAPLTSKPFTKQDFVTMNNENYVNQHRRFSLPTEKTIEIRSRPSTKDELSGTTCPPLWWQKTRVKLGHAPVHGDPKPRFIKDSVRSNSSSPTLMYDSPISSPRLTKTNSNSSSISQRSMTGSSYGNDTKYATESLSPVSSTRSLTPSTDGGSPSISSSYQKQSAKKRFVSKLNSAFHIRRRNDSDPSQ</sequence>
<evidence type="ECO:0000256" key="2">
    <source>
        <dbReference type="SAM" id="Phobius"/>
    </source>
</evidence>
<feature type="region of interest" description="Disordered" evidence="1">
    <location>
        <begin position="130"/>
        <end position="227"/>
    </location>
</feature>
<dbReference type="EMBL" id="BAABUJ010000004">
    <property type="protein sequence ID" value="GAA5795240.1"/>
    <property type="molecule type" value="Genomic_DNA"/>
</dbReference>
<proteinExistence type="predicted"/>